<reference evidence="2 3" key="1">
    <citation type="submission" date="2019-12" db="EMBL/GenBank/DDBJ databases">
        <authorList>
            <person name="Floudas D."/>
            <person name="Bentzer J."/>
            <person name="Ahren D."/>
            <person name="Johansson T."/>
            <person name="Persson P."/>
            <person name="Tunlid A."/>
        </authorList>
    </citation>
    <scope>NUCLEOTIDE SEQUENCE [LARGE SCALE GENOMIC DNA]</scope>
    <source>
        <strain evidence="2 3">CBS 102.39</strain>
    </source>
</reference>
<organism evidence="2 3">
    <name type="scientific">Agrocybe pediades</name>
    <dbReference type="NCBI Taxonomy" id="84607"/>
    <lineage>
        <taxon>Eukaryota</taxon>
        <taxon>Fungi</taxon>
        <taxon>Dikarya</taxon>
        <taxon>Basidiomycota</taxon>
        <taxon>Agaricomycotina</taxon>
        <taxon>Agaricomycetes</taxon>
        <taxon>Agaricomycetidae</taxon>
        <taxon>Agaricales</taxon>
        <taxon>Agaricineae</taxon>
        <taxon>Strophariaceae</taxon>
        <taxon>Agrocybe</taxon>
    </lineage>
</organism>
<protein>
    <submittedName>
        <fullName evidence="2">Uncharacterized protein</fullName>
    </submittedName>
</protein>
<comment type="caution">
    <text evidence="2">The sequence shown here is derived from an EMBL/GenBank/DDBJ whole genome shotgun (WGS) entry which is preliminary data.</text>
</comment>
<dbReference type="Proteomes" id="UP000521872">
    <property type="component" value="Unassembled WGS sequence"/>
</dbReference>
<sequence>MGPCFSRKPFKQFSRLHGYGDNALSIALLSSGHVCGMLLLHRKRQFSRRSIPTSFPMYKHEVAPSEPMSSP</sequence>
<gene>
    <name evidence="2" type="ORF">D9613_011322</name>
</gene>
<name>A0A8H4VQ34_9AGAR</name>
<evidence type="ECO:0000313" key="2">
    <source>
        <dbReference type="EMBL" id="KAF4615929.1"/>
    </source>
</evidence>
<proteinExistence type="predicted"/>
<accession>A0A8H4VQ34</accession>
<evidence type="ECO:0000256" key="1">
    <source>
        <dbReference type="SAM" id="Phobius"/>
    </source>
</evidence>
<feature type="transmembrane region" description="Helical" evidence="1">
    <location>
        <begin position="23"/>
        <end position="40"/>
    </location>
</feature>
<dbReference type="EMBL" id="JAACJL010000032">
    <property type="protein sequence ID" value="KAF4615929.1"/>
    <property type="molecule type" value="Genomic_DNA"/>
</dbReference>
<keyword evidence="1" id="KW-0472">Membrane</keyword>
<keyword evidence="3" id="KW-1185">Reference proteome</keyword>
<evidence type="ECO:0000313" key="3">
    <source>
        <dbReference type="Proteomes" id="UP000521872"/>
    </source>
</evidence>
<keyword evidence="1" id="KW-1133">Transmembrane helix</keyword>
<keyword evidence="1" id="KW-0812">Transmembrane</keyword>
<dbReference type="AlphaFoldDB" id="A0A8H4VQ34"/>